<feature type="transmembrane region" description="Helical" evidence="6">
    <location>
        <begin position="39"/>
        <end position="63"/>
    </location>
</feature>
<dbReference type="OrthoDB" id="111924at2"/>
<feature type="transmembrane region" description="Helical" evidence="6">
    <location>
        <begin position="181"/>
        <end position="202"/>
    </location>
</feature>
<comment type="subcellular location">
    <subcellularLocation>
        <location evidence="1">Cell membrane</location>
        <topology evidence="1">Multi-pass membrane protein</topology>
    </subcellularLocation>
</comment>
<evidence type="ECO:0000313" key="8">
    <source>
        <dbReference type="Proteomes" id="UP000000343"/>
    </source>
</evidence>
<evidence type="ECO:0000256" key="2">
    <source>
        <dbReference type="ARBA" id="ARBA00022475"/>
    </source>
</evidence>
<dbReference type="EMBL" id="CP002480">
    <property type="protein sequence ID" value="ADW67656.1"/>
    <property type="molecule type" value="Genomic_DNA"/>
</dbReference>
<sequence length="437" mass="46000">MRAHLSNSMYGMLDYIAQPAAMLLAAPMLLHHLGVARYGVWLIASAAVGAGTVVSSGFGDAVIQRVATLRATDDLAGIRRVVANMLALNLALGGALALTLWAVVPFAAVRITHVEPRLYHDCVWALRIGAALIVVKAVESVFISSQRAFERYAPAVKIGIAMRLIAVGLAASLGAEGYGVAVLMIGTLVLTCLGVAAQACALRRHLGPGLTWPAFDRTVSRQLTSFGGFSWLQAVSGVIFSQADRLLLGTTLGASAVAYYGICVQVAQPIHGLTSAGLHFLFPHLASRSALETHTELGRPIAKAFLLNLAGAGVLLALVLAVGPWAIKSWIGPVFVTDSATLLPEIALSFGLLALNITAHYTLMAFGRVRIVTAANMVGGGLMLVAMTLLIPHRGVQGAALARLWYGPVTCLMYLPLLYLLRRPAARTLVVMGGEST</sequence>
<dbReference type="PaxDb" id="1198114-AciX9_0585"/>
<keyword evidence="4 6" id="KW-1133">Transmembrane helix</keyword>
<proteinExistence type="predicted"/>
<feature type="transmembrane region" description="Helical" evidence="6">
    <location>
        <begin position="371"/>
        <end position="391"/>
    </location>
</feature>
<organism evidence="8">
    <name type="scientific">Granulicella tundricola (strain ATCC BAA-1859 / DSM 23138 / MP5ACTX9)</name>
    <dbReference type="NCBI Taxonomy" id="1198114"/>
    <lineage>
        <taxon>Bacteria</taxon>
        <taxon>Pseudomonadati</taxon>
        <taxon>Acidobacteriota</taxon>
        <taxon>Terriglobia</taxon>
        <taxon>Terriglobales</taxon>
        <taxon>Acidobacteriaceae</taxon>
        <taxon>Granulicella</taxon>
    </lineage>
</organism>
<feature type="transmembrane region" description="Helical" evidence="6">
    <location>
        <begin position="83"/>
        <end position="104"/>
    </location>
</feature>
<feature type="transmembrane region" description="Helical" evidence="6">
    <location>
        <begin position="305"/>
        <end position="326"/>
    </location>
</feature>
<dbReference type="RefSeq" id="WP_013578984.1">
    <property type="nucleotide sequence ID" value="NC_015064.1"/>
</dbReference>
<dbReference type="Proteomes" id="UP000000343">
    <property type="component" value="Chromosome"/>
</dbReference>
<dbReference type="PANTHER" id="PTHR30250:SF26">
    <property type="entry name" value="PSMA PROTEIN"/>
    <property type="match status" value="1"/>
</dbReference>
<keyword evidence="3 6" id="KW-0812">Transmembrane</keyword>
<feature type="transmembrane region" description="Helical" evidence="6">
    <location>
        <begin position="124"/>
        <end position="143"/>
    </location>
</feature>
<keyword evidence="2" id="KW-1003">Cell membrane</keyword>
<keyword evidence="5 6" id="KW-0472">Membrane</keyword>
<accession>E8WZ54</accession>
<evidence type="ECO:0000256" key="4">
    <source>
        <dbReference type="ARBA" id="ARBA00022989"/>
    </source>
</evidence>
<dbReference type="PANTHER" id="PTHR30250">
    <property type="entry name" value="PST FAMILY PREDICTED COLANIC ACID TRANSPORTER"/>
    <property type="match status" value="1"/>
</dbReference>
<dbReference type="KEGG" id="acm:AciX9_0585"/>
<evidence type="ECO:0000313" key="7">
    <source>
        <dbReference type="EMBL" id="ADW67656.1"/>
    </source>
</evidence>
<dbReference type="eggNOG" id="COG2244">
    <property type="taxonomic scope" value="Bacteria"/>
</dbReference>
<keyword evidence="8" id="KW-1185">Reference proteome</keyword>
<evidence type="ECO:0000256" key="5">
    <source>
        <dbReference type="ARBA" id="ARBA00023136"/>
    </source>
</evidence>
<evidence type="ECO:0000256" key="3">
    <source>
        <dbReference type="ARBA" id="ARBA00022692"/>
    </source>
</evidence>
<dbReference type="GO" id="GO:0005886">
    <property type="term" value="C:plasma membrane"/>
    <property type="evidence" value="ECO:0007669"/>
    <property type="project" value="UniProtKB-SubCell"/>
</dbReference>
<feature type="transmembrane region" description="Helical" evidence="6">
    <location>
        <begin position="346"/>
        <end position="364"/>
    </location>
</feature>
<name>E8WZ54_GRATM</name>
<evidence type="ECO:0000256" key="6">
    <source>
        <dbReference type="SAM" id="Phobius"/>
    </source>
</evidence>
<feature type="transmembrane region" description="Helical" evidence="6">
    <location>
        <begin position="403"/>
        <end position="421"/>
    </location>
</feature>
<dbReference type="InterPro" id="IPR050833">
    <property type="entry name" value="Poly_Biosynth_Transport"/>
</dbReference>
<protein>
    <submittedName>
        <fullName evidence="7">Polysaccharide biosynthesis protein</fullName>
    </submittedName>
</protein>
<dbReference type="AlphaFoldDB" id="E8WZ54"/>
<dbReference type="HOGENOM" id="CLU_051162_0_0_0"/>
<dbReference type="STRING" id="1198114.AciX9_0585"/>
<evidence type="ECO:0000256" key="1">
    <source>
        <dbReference type="ARBA" id="ARBA00004651"/>
    </source>
</evidence>
<gene>
    <name evidence="7" type="ordered locus">AciX9_0585</name>
</gene>
<feature type="transmembrane region" description="Helical" evidence="6">
    <location>
        <begin position="155"/>
        <end position="175"/>
    </location>
</feature>
<dbReference type="Pfam" id="PF13440">
    <property type="entry name" value="Polysacc_synt_3"/>
    <property type="match status" value="1"/>
</dbReference>
<feature type="transmembrane region" description="Helical" evidence="6">
    <location>
        <begin position="12"/>
        <end position="33"/>
    </location>
</feature>
<reference evidence="8" key="1">
    <citation type="submission" date="2011-01" db="EMBL/GenBank/DDBJ databases">
        <title>Complete sequence of chromosome of Acidobacterium sp. MP5ACTX9.</title>
        <authorList>
            <consortium name="US DOE Joint Genome Institute"/>
            <person name="Lucas S."/>
            <person name="Copeland A."/>
            <person name="Lapidus A."/>
            <person name="Cheng J.-F."/>
            <person name="Goodwin L."/>
            <person name="Pitluck S."/>
            <person name="Teshima H."/>
            <person name="Detter J.C."/>
            <person name="Han C."/>
            <person name="Tapia R."/>
            <person name="Land M."/>
            <person name="Hauser L."/>
            <person name="Kyrpides N."/>
            <person name="Ivanova N."/>
            <person name="Ovchinnikova G."/>
            <person name="Pagani I."/>
            <person name="Rawat S.R."/>
            <person name="Mannisto M."/>
            <person name="Haggblom M.M."/>
            <person name="Woyke T."/>
        </authorList>
    </citation>
    <scope>NUCLEOTIDE SEQUENCE [LARGE SCALE GENOMIC DNA]</scope>
    <source>
        <strain evidence="8">MP5ACTX9</strain>
    </source>
</reference>